<reference evidence="2" key="1">
    <citation type="submission" date="2016-10" db="EMBL/GenBank/DDBJ databases">
        <authorList>
            <person name="Varghese N."/>
        </authorList>
    </citation>
    <scope>NUCLEOTIDE SEQUENCE [LARGE SCALE GENOMIC DNA]</scope>
    <source>
        <strain evidence="2">ACV-9</strain>
    </source>
</reference>
<gene>
    <name evidence="1" type="ORF">SAMN02910377_00789</name>
</gene>
<dbReference type="EMBL" id="FNZX01000005">
    <property type="protein sequence ID" value="SEK41416.1"/>
    <property type="molecule type" value="Genomic_DNA"/>
</dbReference>
<evidence type="ECO:0000313" key="1">
    <source>
        <dbReference type="EMBL" id="SEK41416.1"/>
    </source>
</evidence>
<keyword evidence="2" id="KW-1185">Reference proteome</keyword>
<dbReference type="RefSeq" id="WP_074789460.1">
    <property type="nucleotide sequence ID" value="NZ_FNZX01000005.1"/>
</dbReference>
<accession>A0A1H7GTC4</accession>
<dbReference type="AlphaFoldDB" id="A0A1H7GTC4"/>
<dbReference type="Proteomes" id="UP000182321">
    <property type="component" value="Unassembled WGS sequence"/>
</dbReference>
<organism evidence="1 2">
    <name type="scientific">Pseudobutyrivibrio ruminis</name>
    <dbReference type="NCBI Taxonomy" id="46206"/>
    <lineage>
        <taxon>Bacteria</taxon>
        <taxon>Bacillati</taxon>
        <taxon>Bacillota</taxon>
        <taxon>Clostridia</taxon>
        <taxon>Lachnospirales</taxon>
        <taxon>Lachnospiraceae</taxon>
        <taxon>Pseudobutyrivibrio</taxon>
    </lineage>
</organism>
<protein>
    <submittedName>
        <fullName evidence="1">Uncharacterized protein</fullName>
    </submittedName>
</protein>
<evidence type="ECO:0000313" key="2">
    <source>
        <dbReference type="Proteomes" id="UP000182321"/>
    </source>
</evidence>
<sequence length="140" mass="16520">MNISDRMKRMHNCVGITIESKDSFSGNLYNCYDKEPYKYTDVDDFFNIINSFLDTVEFPAQKFRYRAFKKTYPTLKIVDIDPKEKLFETMDLLPMIGNDSFILMVTSRDNASWQGKIYSVADDEEYDFNSEVELIRILNK</sequence>
<proteinExistence type="predicted"/>
<name>A0A1H7GTC4_9FIRM</name>